<gene>
    <name evidence="4" type="ORF">EV645_1968</name>
</gene>
<evidence type="ECO:0000256" key="2">
    <source>
        <dbReference type="ARBA" id="ARBA00023002"/>
    </source>
</evidence>
<dbReference type="EMBL" id="SHKR01000011">
    <property type="protein sequence ID" value="RZU19750.1"/>
    <property type="molecule type" value="Genomic_DNA"/>
</dbReference>
<dbReference type="SUPFAM" id="SSF56003">
    <property type="entry name" value="Molybdenum cofactor-binding domain"/>
    <property type="match status" value="1"/>
</dbReference>
<dbReference type="PANTHER" id="PTHR11908">
    <property type="entry name" value="XANTHINE DEHYDROGENASE"/>
    <property type="match status" value="1"/>
</dbReference>
<dbReference type="GO" id="GO:0016491">
    <property type="term" value="F:oxidoreductase activity"/>
    <property type="evidence" value="ECO:0007669"/>
    <property type="project" value="UniProtKB-KW"/>
</dbReference>
<organism evidence="4 5">
    <name type="scientific">Kribbella rubisoli</name>
    <dbReference type="NCBI Taxonomy" id="3075929"/>
    <lineage>
        <taxon>Bacteria</taxon>
        <taxon>Bacillati</taxon>
        <taxon>Actinomycetota</taxon>
        <taxon>Actinomycetes</taxon>
        <taxon>Propionibacteriales</taxon>
        <taxon>Kribbellaceae</taxon>
        <taxon>Kribbella</taxon>
    </lineage>
</organism>
<accession>A0A4Q7X9A8</accession>
<dbReference type="AlphaFoldDB" id="A0A4Q7X9A8"/>
<dbReference type="InterPro" id="IPR037165">
    <property type="entry name" value="AldOxase/xan_DH_Mopterin-bd_sf"/>
</dbReference>
<dbReference type="Pfam" id="PF02738">
    <property type="entry name" value="MoCoBD_1"/>
    <property type="match status" value="1"/>
</dbReference>
<evidence type="ECO:0000256" key="1">
    <source>
        <dbReference type="ARBA" id="ARBA00022505"/>
    </source>
</evidence>
<dbReference type="Pfam" id="PF01315">
    <property type="entry name" value="Ald_Xan_dh_C"/>
    <property type="match status" value="1"/>
</dbReference>
<dbReference type="GO" id="GO:0005506">
    <property type="term" value="F:iron ion binding"/>
    <property type="evidence" value="ECO:0007669"/>
    <property type="project" value="InterPro"/>
</dbReference>
<keyword evidence="1" id="KW-0500">Molybdenum</keyword>
<dbReference type="SUPFAM" id="SSF54665">
    <property type="entry name" value="CO dehydrogenase molybdoprotein N-domain-like"/>
    <property type="match status" value="1"/>
</dbReference>
<dbReference type="SMART" id="SM01008">
    <property type="entry name" value="Ald_Xan_dh_C"/>
    <property type="match status" value="1"/>
</dbReference>
<keyword evidence="2" id="KW-0560">Oxidoreductase</keyword>
<proteinExistence type="predicted"/>
<evidence type="ECO:0000313" key="4">
    <source>
        <dbReference type="EMBL" id="RZU19750.1"/>
    </source>
</evidence>
<dbReference type="Pfam" id="PF20256">
    <property type="entry name" value="MoCoBD_2"/>
    <property type="match status" value="1"/>
</dbReference>
<evidence type="ECO:0000313" key="5">
    <source>
        <dbReference type="Proteomes" id="UP000292027"/>
    </source>
</evidence>
<feature type="domain" description="Aldehyde oxidase/xanthine dehydrogenase a/b hammerhead" evidence="3">
    <location>
        <begin position="18"/>
        <end position="134"/>
    </location>
</feature>
<sequence>MNAVGTPVTRVDGPAKVTGAARYSAEISLPGMTYLAVVGATIASGRVTAIDAEAARAAEGVLAVLTPEDLPKIAAEPHLLPSLVGGPAPGESFFPMQDDIVQYAGQPVALVIAEEYEQAHHAASLVRISYQPTRSVTTIEQGRDQAYEADRLFGGLMPARSERGDVEAGLAGADVRVEVAYKMAANHHNPIEAPSTVATWDGGNLTLYESTQGIRATQQTVALLLGLPIARVRVITRFVGGGFGAKAMVWPNVTLTAMAARHIGRPVKLMLTRPQMFTSNGHREEQEQRITLGAARDGRLTAIRHEKLSITSPFDDWAEPATGVSSQLYGCQNYLGIHRLIKGNTMTPTFTRGPGESLGVFTLETAMDELAYQLAIDPVELRLRNHTPVDPFGNPWSSDGLMECLRLGAERFGWSERNPAPRATQDGEWLIGTGVASAAYPIAFFMPPQRARARIFADGSAIVQTSTQEFGTGVLTMATQVGADALGVALRDMEFQAGDSDLPNSTAAVGSAGAGMVSSAVHAAGTALREQLIALAVGDEKSPLHGAGPASVNVADGHLTSAERPGAVDTYRELLSRNHMSDAEALGTWRPPPLDTPHGLLTFGAQFAEVAVDPELGLVRVRRLNGAFAPGRVLNPLLAHSQLMGGMLWGMSQALLEGNHMDPRYGRWAETNLAEYLVPVNADAPDVHVDFVDVNDELVGPLGAKGVGEIGQVGVAAAIANAVFHATGRRVRSLPMAPELVMDPAAGGQ</sequence>
<dbReference type="InterPro" id="IPR008274">
    <property type="entry name" value="AldOxase/xan_DH_MoCoBD1"/>
</dbReference>
<dbReference type="Gene3D" id="3.90.1170.50">
    <property type="entry name" value="Aldehyde oxidase/xanthine dehydrogenase, a/b hammerhead"/>
    <property type="match status" value="1"/>
</dbReference>
<dbReference type="RefSeq" id="WP_130441844.1">
    <property type="nucleotide sequence ID" value="NZ_SHKR01000011.1"/>
</dbReference>
<keyword evidence="5" id="KW-1185">Reference proteome</keyword>
<dbReference type="PANTHER" id="PTHR11908:SF132">
    <property type="entry name" value="ALDEHYDE OXIDASE 1-RELATED"/>
    <property type="match status" value="1"/>
</dbReference>
<reference evidence="4 5" key="1">
    <citation type="journal article" date="2015" name="Stand. Genomic Sci.">
        <title>Genomic Encyclopedia of Bacterial and Archaeal Type Strains, Phase III: the genomes of soil and plant-associated and newly described type strains.</title>
        <authorList>
            <person name="Whitman W.B."/>
            <person name="Woyke T."/>
            <person name="Klenk H.P."/>
            <person name="Zhou Y."/>
            <person name="Lilburn T.G."/>
            <person name="Beck B.J."/>
            <person name="De Vos P."/>
            <person name="Vandamme P."/>
            <person name="Eisen J.A."/>
            <person name="Garrity G."/>
            <person name="Hugenholtz P."/>
            <person name="Kyrpides N.C."/>
        </authorList>
    </citation>
    <scope>NUCLEOTIDE SEQUENCE [LARGE SCALE GENOMIC DNA]</scope>
    <source>
        <strain evidence="4 5">VKM Ac-2540</strain>
    </source>
</reference>
<name>A0A4Q7X9A8_9ACTN</name>
<dbReference type="OrthoDB" id="8428274at2"/>
<protein>
    <submittedName>
        <fullName evidence="4">Xanthine dehydrogenase YagR molybdenum-binding subunit</fullName>
    </submittedName>
</protein>
<dbReference type="Proteomes" id="UP000292027">
    <property type="component" value="Unassembled WGS sequence"/>
</dbReference>
<dbReference type="InterPro" id="IPR016208">
    <property type="entry name" value="Ald_Oxase/xanthine_DH-like"/>
</dbReference>
<dbReference type="InterPro" id="IPR036856">
    <property type="entry name" value="Ald_Oxase/Xan_DH_a/b_sf"/>
</dbReference>
<dbReference type="Gene3D" id="3.30.365.10">
    <property type="entry name" value="Aldehyde oxidase/xanthine dehydrogenase, molybdopterin binding domain"/>
    <property type="match status" value="4"/>
</dbReference>
<dbReference type="InterPro" id="IPR046867">
    <property type="entry name" value="AldOxase/xan_DH_MoCoBD2"/>
</dbReference>
<dbReference type="InterPro" id="IPR000674">
    <property type="entry name" value="Ald_Oxase/Xan_DH_a/b"/>
</dbReference>
<comment type="caution">
    <text evidence="4">The sequence shown here is derived from an EMBL/GenBank/DDBJ whole genome shotgun (WGS) entry which is preliminary data.</text>
</comment>
<evidence type="ECO:0000259" key="3">
    <source>
        <dbReference type="SMART" id="SM01008"/>
    </source>
</evidence>